<reference evidence="2 3" key="1">
    <citation type="submission" date="2015-01" db="EMBL/GenBank/DDBJ databases">
        <title>Genome sequence of bacillus megaterium Q3.</title>
        <authorList>
            <person name="Wang Y."/>
            <person name="Luo K."/>
            <person name="Bai L."/>
            <person name="Luo F."/>
        </authorList>
    </citation>
    <scope>NUCLEOTIDE SEQUENCE [LARGE SCALE GENOMIC DNA]</scope>
    <source>
        <strain evidence="2 3">Q3</strain>
    </source>
</reference>
<evidence type="ECO:0000313" key="3">
    <source>
        <dbReference type="Proteomes" id="UP000036410"/>
    </source>
</evidence>
<dbReference type="Proteomes" id="UP000036410">
    <property type="component" value="Chromosome"/>
</dbReference>
<protein>
    <submittedName>
        <fullName evidence="2">Teichuronic acid biosynthesis glycosyltransferase TuaG</fullName>
        <ecNumber evidence="2">2.4.-.-</ecNumber>
    </submittedName>
</protein>
<sequence>MEKITCIVTTYKRPISILQRAINSIVNQTYPNLELIVVNDAPQLTELVEEIRVLLDKYDDSISIKYLVQPNNGGACKARNTGIEHAKGKYVAFLDDDDEWLPNKLEKQYNLICKEEAALVYCSHYEINRDGAKKLVKEELAREGNHTDEFERLLLANFVGSTSYPLLRLEAVKSVGGFDLNLKSSQDHDLWLRLAEKYPIVYCNEPLVNYYYSEESISSNIDNKLQGFEYLLDKYKEFYYSNNKTYNYRLNYIAYCCLKSRHYKSFIYFTLQAVRVKIFSKYNFMTFIKLKNKARSQF</sequence>
<dbReference type="SUPFAM" id="SSF53448">
    <property type="entry name" value="Nucleotide-diphospho-sugar transferases"/>
    <property type="match status" value="1"/>
</dbReference>
<gene>
    <name evidence="2" type="primary">tuaG_2</name>
    <name evidence="2" type="ORF">AS52_01137</name>
</gene>
<dbReference type="EMBL" id="CP010586">
    <property type="protein sequence ID" value="AKP76102.1"/>
    <property type="molecule type" value="Genomic_DNA"/>
</dbReference>
<dbReference type="Gene3D" id="3.90.550.10">
    <property type="entry name" value="Spore Coat Polysaccharide Biosynthesis Protein SpsA, Chain A"/>
    <property type="match status" value="1"/>
</dbReference>
<keyword evidence="2" id="KW-0808">Transferase</keyword>
<dbReference type="InterPro" id="IPR001173">
    <property type="entry name" value="Glyco_trans_2-like"/>
</dbReference>
<dbReference type="GO" id="GO:0016757">
    <property type="term" value="F:glycosyltransferase activity"/>
    <property type="evidence" value="ECO:0007669"/>
    <property type="project" value="UniProtKB-KW"/>
</dbReference>
<accession>A0A806TDK3</accession>
<dbReference type="RefSeq" id="WP_049163323.1">
    <property type="nucleotide sequence ID" value="NZ_CP010586.1"/>
</dbReference>
<dbReference type="InterPro" id="IPR050834">
    <property type="entry name" value="Glycosyltransf_2"/>
</dbReference>
<feature type="domain" description="Glycosyltransferase 2-like" evidence="1">
    <location>
        <begin position="6"/>
        <end position="172"/>
    </location>
</feature>
<proteinExistence type="predicted"/>
<dbReference type="PANTHER" id="PTHR43685">
    <property type="entry name" value="GLYCOSYLTRANSFERASE"/>
    <property type="match status" value="1"/>
</dbReference>
<organism evidence="2 3">
    <name type="scientific">Priestia megaterium Q3</name>
    <dbReference type="NCBI Taxonomy" id="1452722"/>
    <lineage>
        <taxon>Bacteria</taxon>
        <taxon>Bacillati</taxon>
        <taxon>Bacillota</taxon>
        <taxon>Bacilli</taxon>
        <taxon>Bacillales</taxon>
        <taxon>Bacillaceae</taxon>
        <taxon>Priestia</taxon>
    </lineage>
</organism>
<dbReference type="Pfam" id="PF00535">
    <property type="entry name" value="Glycos_transf_2"/>
    <property type="match status" value="1"/>
</dbReference>
<keyword evidence="2" id="KW-0328">Glycosyltransferase</keyword>
<dbReference type="PANTHER" id="PTHR43685:SF2">
    <property type="entry name" value="GLYCOSYLTRANSFERASE 2-LIKE DOMAIN-CONTAINING PROTEIN"/>
    <property type="match status" value="1"/>
</dbReference>
<dbReference type="InterPro" id="IPR029044">
    <property type="entry name" value="Nucleotide-diphossugar_trans"/>
</dbReference>
<name>A0A806TDK3_PRIMG</name>
<evidence type="ECO:0000313" key="2">
    <source>
        <dbReference type="EMBL" id="AKP76102.1"/>
    </source>
</evidence>
<dbReference type="EC" id="2.4.-.-" evidence="2"/>
<evidence type="ECO:0000259" key="1">
    <source>
        <dbReference type="Pfam" id="PF00535"/>
    </source>
</evidence>
<dbReference type="AlphaFoldDB" id="A0A806TDK3"/>